<keyword evidence="3 6" id="KW-0812">Transmembrane</keyword>
<dbReference type="OMA" id="CEHIAFA"/>
<keyword evidence="2" id="KW-0813">Transport</keyword>
<feature type="transmembrane region" description="Helical" evidence="6">
    <location>
        <begin position="39"/>
        <end position="56"/>
    </location>
</feature>
<evidence type="ECO:0000256" key="2">
    <source>
        <dbReference type="ARBA" id="ARBA00022448"/>
    </source>
</evidence>
<evidence type="ECO:0000256" key="1">
    <source>
        <dbReference type="ARBA" id="ARBA00008575"/>
    </source>
</evidence>
<dbReference type="GO" id="GO:0015910">
    <property type="term" value="P:long-chain fatty acid import into peroxisome"/>
    <property type="evidence" value="ECO:0007669"/>
    <property type="project" value="TreeGrafter"/>
</dbReference>
<keyword evidence="9" id="KW-1185">Reference proteome</keyword>
<dbReference type="GO" id="GO:0005324">
    <property type="term" value="F:long-chain fatty acid transmembrane transporter activity"/>
    <property type="evidence" value="ECO:0007669"/>
    <property type="project" value="TreeGrafter"/>
</dbReference>
<evidence type="ECO:0000259" key="7">
    <source>
        <dbReference type="PROSITE" id="PS50929"/>
    </source>
</evidence>
<feature type="domain" description="ABC transmembrane type-1" evidence="7">
    <location>
        <begin position="46"/>
        <end position="328"/>
    </location>
</feature>
<dbReference type="Pfam" id="PF00005">
    <property type="entry name" value="ABC_tran"/>
    <property type="match status" value="1"/>
</dbReference>
<feature type="transmembrane region" description="Helical" evidence="6">
    <location>
        <begin position="177"/>
        <end position="201"/>
    </location>
</feature>
<reference evidence="8" key="1">
    <citation type="submission" date="2022-12" db="EMBL/GenBank/DDBJ databases">
        <title>Genome assemblies of Blomia tropicalis.</title>
        <authorList>
            <person name="Cui Y."/>
        </authorList>
    </citation>
    <scope>NUCLEOTIDE SEQUENCE</scope>
    <source>
        <tissue evidence="8">Adult mites</tissue>
    </source>
</reference>
<dbReference type="InterPro" id="IPR003439">
    <property type="entry name" value="ABC_transporter-like_ATP-bd"/>
</dbReference>
<dbReference type="GO" id="GO:0140359">
    <property type="term" value="F:ABC-type transporter activity"/>
    <property type="evidence" value="ECO:0007669"/>
    <property type="project" value="InterPro"/>
</dbReference>
<evidence type="ECO:0000256" key="3">
    <source>
        <dbReference type="ARBA" id="ARBA00022692"/>
    </source>
</evidence>
<evidence type="ECO:0000256" key="5">
    <source>
        <dbReference type="ARBA" id="ARBA00023136"/>
    </source>
</evidence>
<keyword evidence="5 6" id="KW-0472">Membrane</keyword>
<sequence>MSVAERRRPFIFNCFQLVTILNGGLNLVFLVVLCAIQEILIYHVGLLSAQFYYILLLKDVHKFYLQLIITFMLILFMSIVKSGSKYVTSVLYIEWRQHISDLLIEKYFQDVNYYSLNQATHLNQCDGGDIGHNKIENIDQRLSHDIDKFCSELSAILSKIILSPFTVLYYSFQVYRIIGLFGLISCFSIFAISTFVNRFFIASIIKWTYRKGKHEGDYRTEHTNIVKNYEQIALTNAEDKQKTILLKLLSTLLAVYENLIFNEFFLNVSTTIFDYSGSILSFIIIAIPIFNGTFDYLNEAELSRTISSNAFICMYLINCFSKIVDISSEFGQIYGFGYRIVETFETLQSNLKLKSNQKVDYHRGLVSTHVLLKLDHVQFSPPFFVQIFIQELTFSVYELQNVHIICDSGKGKTSILRIIKGLWPITSGKIEWNINVNDMHQVMFVTHDSMYAQYFIREMFNDTKCRSNIVQYLNDYELEFILNVNKSAIMLNMLDNLSPGQIQILNLLIVFVIKPKLVFLDDATNSLSETLVGKLYNECCRLSITIVTIASDDKLKKFHVHSIRV</sequence>
<evidence type="ECO:0000256" key="4">
    <source>
        <dbReference type="ARBA" id="ARBA00022989"/>
    </source>
</evidence>
<dbReference type="SUPFAM" id="SSF90123">
    <property type="entry name" value="ABC transporter transmembrane region"/>
    <property type="match status" value="1"/>
</dbReference>
<evidence type="ECO:0000256" key="6">
    <source>
        <dbReference type="SAM" id="Phobius"/>
    </source>
</evidence>
<protein>
    <recommendedName>
        <fullName evidence="7">ABC transmembrane type-1 domain-containing protein</fullName>
    </recommendedName>
</protein>
<dbReference type="AlphaFoldDB" id="A0A9Q0M9A5"/>
<keyword evidence="4 6" id="KW-1133">Transmembrane helix</keyword>
<name>A0A9Q0M9A5_BLOTA</name>
<dbReference type="GO" id="GO:0007031">
    <property type="term" value="P:peroxisome organization"/>
    <property type="evidence" value="ECO:0007669"/>
    <property type="project" value="TreeGrafter"/>
</dbReference>
<dbReference type="PROSITE" id="PS50929">
    <property type="entry name" value="ABC_TM1F"/>
    <property type="match status" value="1"/>
</dbReference>
<dbReference type="OrthoDB" id="422637at2759"/>
<feature type="transmembrane region" description="Helical" evidence="6">
    <location>
        <begin position="272"/>
        <end position="294"/>
    </location>
</feature>
<feature type="transmembrane region" description="Helical" evidence="6">
    <location>
        <begin position="12"/>
        <end position="33"/>
    </location>
</feature>
<dbReference type="GO" id="GO:0016887">
    <property type="term" value="F:ATP hydrolysis activity"/>
    <property type="evidence" value="ECO:0007669"/>
    <property type="project" value="InterPro"/>
</dbReference>
<feature type="transmembrane region" description="Helical" evidence="6">
    <location>
        <begin position="63"/>
        <end position="80"/>
    </location>
</feature>
<proteinExistence type="inferred from homology"/>
<dbReference type="SUPFAM" id="SSF52540">
    <property type="entry name" value="P-loop containing nucleoside triphosphate hydrolases"/>
    <property type="match status" value="1"/>
</dbReference>
<evidence type="ECO:0000313" key="8">
    <source>
        <dbReference type="EMBL" id="KAJ6222123.1"/>
    </source>
</evidence>
<evidence type="ECO:0000313" key="9">
    <source>
        <dbReference type="Proteomes" id="UP001142055"/>
    </source>
</evidence>
<dbReference type="InterPro" id="IPR036640">
    <property type="entry name" value="ABC1_TM_sf"/>
</dbReference>
<dbReference type="InterPro" id="IPR011527">
    <property type="entry name" value="ABC1_TM_dom"/>
</dbReference>
<comment type="similarity">
    <text evidence="1">Belongs to the ABC transporter superfamily. ABCD family. Peroxisomal fatty acyl CoA transporter (TC 3.A.1.203) subfamily.</text>
</comment>
<dbReference type="InterPro" id="IPR027417">
    <property type="entry name" value="P-loop_NTPase"/>
</dbReference>
<dbReference type="Gene3D" id="3.40.50.300">
    <property type="entry name" value="P-loop containing nucleotide triphosphate hydrolases"/>
    <property type="match status" value="1"/>
</dbReference>
<dbReference type="InterPro" id="IPR050835">
    <property type="entry name" value="ABC_transporter_sub-D"/>
</dbReference>
<dbReference type="GO" id="GO:0006635">
    <property type="term" value="P:fatty acid beta-oxidation"/>
    <property type="evidence" value="ECO:0007669"/>
    <property type="project" value="TreeGrafter"/>
</dbReference>
<dbReference type="Gene3D" id="1.20.1560.10">
    <property type="entry name" value="ABC transporter type 1, transmembrane domain"/>
    <property type="match status" value="1"/>
</dbReference>
<dbReference type="PANTHER" id="PTHR11384:SF59">
    <property type="entry name" value="LYSOSOMAL COBALAMIN TRANSPORTER ABCD4"/>
    <property type="match status" value="1"/>
</dbReference>
<dbReference type="GO" id="GO:0005778">
    <property type="term" value="C:peroxisomal membrane"/>
    <property type="evidence" value="ECO:0007669"/>
    <property type="project" value="TreeGrafter"/>
</dbReference>
<dbReference type="Pfam" id="PF06472">
    <property type="entry name" value="ABC_membrane_2"/>
    <property type="match status" value="1"/>
</dbReference>
<comment type="caution">
    <text evidence="8">The sequence shown here is derived from an EMBL/GenBank/DDBJ whole genome shotgun (WGS) entry which is preliminary data.</text>
</comment>
<accession>A0A9Q0M9A5</accession>
<organism evidence="8 9">
    <name type="scientific">Blomia tropicalis</name>
    <name type="common">Mite</name>
    <dbReference type="NCBI Taxonomy" id="40697"/>
    <lineage>
        <taxon>Eukaryota</taxon>
        <taxon>Metazoa</taxon>
        <taxon>Ecdysozoa</taxon>
        <taxon>Arthropoda</taxon>
        <taxon>Chelicerata</taxon>
        <taxon>Arachnida</taxon>
        <taxon>Acari</taxon>
        <taxon>Acariformes</taxon>
        <taxon>Sarcoptiformes</taxon>
        <taxon>Astigmata</taxon>
        <taxon>Glycyphagoidea</taxon>
        <taxon>Echimyopodidae</taxon>
        <taxon>Blomia</taxon>
    </lineage>
</organism>
<dbReference type="PANTHER" id="PTHR11384">
    <property type="entry name" value="ATP-BINDING CASSETTE, SUB-FAMILY D MEMBER"/>
    <property type="match status" value="1"/>
</dbReference>
<gene>
    <name evidence="8" type="ORF">RDWZM_000668</name>
</gene>
<dbReference type="GO" id="GO:0042760">
    <property type="term" value="P:very long-chain fatty acid catabolic process"/>
    <property type="evidence" value="ECO:0007669"/>
    <property type="project" value="TreeGrafter"/>
</dbReference>
<dbReference type="Proteomes" id="UP001142055">
    <property type="component" value="Chromosome 1"/>
</dbReference>
<dbReference type="EMBL" id="JAPWDV010000001">
    <property type="protein sequence ID" value="KAJ6222123.1"/>
    <property type="molecule type" value="Genomic_DNA"/>
</dbReference>
<dbReference type="GO" id="GO:0005524">
    <property type="term" value="F:ATP binding"/>
    <property type="evidence" value="ECO:0007669"/>
    <property type="project" value="InterPro"/>
</dbReference>